<keyword evidence="3" id="KW-1185">Reference proteome</keyword>
<keyword evidence="1" id="KW-0472">Membrane</keyword>
<keyword evidence="1" id="KW-1133">Transmembrane helix</keyword>
<dbReference type="EMBL" id="PDJG01000001">
    <property type="protein sequence ID" value="PFG34753.1"/>
    <property type="molecule type" value="Genomic_DNA"/>
</dbReference>
<accession>A0A2A9E7D5</accession>
<reference evidence="2 3" key="1">
    <citation type="submission" date="2017-10" db="EMBL/GenBank/DDBJ databases">
        <title>Sequencing the genomes of 1000 actinobacteria strains.</title>
        <authorList>
            <person name="Klenk H.-P."/>
        </authorList>
    </citation>
    <scope>NUCLEOTIDE SEQUENCE [LARGE SCALE GENOMIC DNA]</scope>
    <source>
        <strain evidence="2 3">DSM 18966</strain>
    </source>
</reference>
<evidence type="ECO:0008006" key="4">
    <source>
        <dbReference type="Google" id="ProtNLM"/>
    </source>
</evidence>
<organism evidence="2 3">
    <name type="scientific">Sanguibacter antarcticus</name>
    <dbReference type="NCBI Taxonomy" id="372484"/>
    <lineage>
        <taxon>Bacteria</taxon>
        <taxon>Bacillati</taxon>
        <taxon>Actinomycetota</taxon>
        <taxon>Actinomycetes</taxon>
        <taxon>Micrococcales</taxon>
        <taxon>Sanguibacteraceae</taxon>
        <taxon>Sanguibacter</taxon>
    </lineage>
</organism>
<dbReference type="Proteomes" id="UP000225548">
    <property type="component" value="Unassembled WGS sequence"/>
</dbReference>
<dbReference type="AlphaFoldDB" id="A0A2A9E7D5"/>
<name>A0A2A9E7D5_9MICO</name>
<evidence type="ECO:0000313" key="3">
    <source>
        <dbReference type="Proteomes" id="UP000225548"/>
    </source>
</evidence>
<dbReference type="RefSeq" id="WP_169925434.1">
    <property type="nucleotide sequence ID" value="NZ_PDJG01000001.1"/>
</dbReference>
<protein>
    <recommendedName>
        <fullName evidence="4">DUF4175 domain-containing protein</fullName>
    </recommendedName>
</protein>
<proteinExistence type="predicted"/>
<sequence length="54" mass="6141">MYGLLWRLLPGPAWLRVVMLVVLAVAAVMVCFEWLFPAVADYMPFNEQTVGEAR</sequence>
<evidence type="ECO:0000313" key="2">
    <source>
        <dbReference type="EMBL" id="PFG34753.1"/>
    </source>
</evidence>
<gene>
    <name evidence="2" type="ORF">ATL42_2675</name>
</gene>
<evidence type="ECO:0000256" key="1">
    <source>
        <dbReference type="SAM" id="Phobius"/>
    </source>
</evidence>
<comment type="caution">
    <text evidence="2">The sequence shown here is derived from an EMBL/GenBank/DDBJ whole genome shotgun (WGS) entry which is preliminary data.</text>
</comment>
<keyword evidence="1" id="KW-0812">Transmembrane</keyword>
<feature type="transmembrane region" description="Helical" evidence="1">
    <location>
        <begin position="13"/>
        <end position="36"/>
    </location>
</feature>